<dbReference type="PROSITE" id="PS50111">
    <property type="entry name" value="CHEMOTAXIS_TRANSDUC_2"/>
    <property type="match status" value="1"/>
</dbReference>
<feature type="compositionally biased region" description="Low complexity" evidence="5">
    <location>
        <begin position="567"/>
        <end position="579"/>
    </location>
</feature>
<evidence type="ECO:0000313" key="11">
    <source>
        <dbReference type="Proteomes" id="UP000219621"/>
    </source>
</evidence>
<proteinExistence type="inferred from homology"/>
<dbReference type="SUPFAM" id="SSF58104">
    <property type="entry name" value="Methyl-accepting chemotaxis protein (MCP) signaling domain"/>
    <property type="match status" value="1"/>
</dbReference>
<dbReference type="PROSITE" id="PS51318">
    <property type="entry name" value="TAT"/>
    <property type="match status" value="1"/>
</dbReference>
<gene>
    <name evidence="10" type="ORF">SAMN05421508_101489</name>
</gene>
<feature type="chain" id="PRO_5012990414" evidence="7">
    <location>
        <begin position="28"/>
        <end position="591"/>
    </location>
</feature>
<feature type="compositionally biased region" description="Acidic residues" evidence="5">
    <location>
        <begin position="580"/>
        <end position="591"/>
    </location>
</feature>
<evidence type="ECO:0000256" key="2">
    <source>
        <dbReference type="ARBA" id="ARBA00022481"/>
    </source>
</evidence>
<dbReference type="GO" id="GO:0006935">
    <property type="term" value="P:chemotaxis"/>
    <property type="evidence" value="ECO:0007669"/>
    <property type="project" value="InterPro"/>
</dbReference>
<keyword evidence="6" id="KW-0472">Membrane</keyword>
<feature type="domain" description="HAMP" evidence="9">
    <location>
        <begin position="204"/>
        <end position="256"/>
    </location>
</feature>
<dbReference type="OrthoDB" id="354287at2"/>
<dbReference type="GO" id="GO:0007165">
    <property type="term" value="P:signal transduction"/>
    <property type="evidence" value="ECO:0007669"/>
    <property type="project" value="UniProtKB-KW"/>
</dbReference>
<dbReference type="PROSITE" id="PS50885">
    <property type="entry name" value="HAMP"/>
    <property type="match status" value="1"/>
</dbReference>
<dbReference type="Gene3D" id="1.20.120.1530">
    <property type="match status" value="1"/>
</dbReference>
<evidence type="ECO:0000256" key="7">
    <source>
        <dbReference type="SAM" id="SignalP"/>
    </source>
</evidence>
<comment type="subcellular location">
    <subcellularLocation>
        <location evidence="1">Membrane</location>
    </subcellularLocation>
</comment>
<dbReference type="GO" id="GO:0005886">
    <property type="term" value="C:plasma membrane"/>
    <property type="evidence" value="ECO:0007669"/>
    <property type="project" value="TreeGrafter"/>
</dbReference>
<dbReference type="InterPro" id="IPR006311">
    <property type="entry name" value="TAT_signal"/>
</dbReference>
<sequence length="591" mass="61851">MNSFSLSRARRLLLIAAAAVVAAPVAAAVATGGAPMALVAVPPALIAVVLLVVVANGLAGASRDMSAAAATMGAVAAGDTNLRLDVMKPTADLVPLFDRVNDVLDRVEAFQREAHASMAVLSQRRYYRRIVETGLTGTFLDSARIINGAIETMASDARQDQAIEAEIQTLVAAAARGEFGQRMDLGDKKGFHLHLAEGMNQVLDLVDAGVREVGDCLEAMAEGALDRRMTGTYQGAFERLKTDFNTAAASLQSTIDAIAASAEVVRTATAEIATGTEDLASRTEQQASNLEETAAAMEQLTATVRQNADNARQANQLSVVAREAAERGGGTVADAVSAMSQIKDSSDRISEIVSLIDEIAFQTNLLALNASVEAARAGEVGKGFAVVASEVRALAQRSSEASRDIKGLIESSARQVRQGVALVNTAGGTLTEIVTSVKRVADIVAEISAASAEQSTGLEEVNTAVSNMDEMTQQNAALVEQTTAAAQSLREQTRDLNQRLAVFLRGGGTKAAPAMAQPEAAGYDDFDDDWDDAPARPAPRAAVPLRPVPAPPPVAKVRRPSVPPLRPAKAATAAPALAVDDYDADDDWQEF</sequence>
<reference evidence="10 11" key="1">
    <citation type="submission" date="2017-09" db="EMBL/GenBank/DDBJ databases">
        <authorList>
            <person name="Ehlers B."/>
            <person name="Leendertz F.H."/>
        </authorList>
    </citation>
    <scope>NUCLEOTIDE SEQUENCE [LARGE SCALE GENOMIC DNA]</scope>
    <source>
        <strain evidence="10 11">USBA 140</strain>
    </source>
</reference>
<dbReference type="PANTHER" id="PTHR43531">
    <property type="entry name" value="PROTEIN ICFG"/>
    <property type="match status" value="1"/>
</dbReference>
<dbReference type="GO" id="GO:0004888">
    <property type="term" value="F:transmembrane signaling receptor activity"/>
    <property type="evidence" value="ECO:0007669"/>
    <property type="project" value="InterPro"/>
</dbReference>
<feature type="domain" description="Methyl-accepting transducer" evidence="8">
    <location>
        <begin position="261"/>
        <end position="490"/>
    </location>
</feature>
<organism evidence="10 11">
    <name type="scientific">Caenispirillum bisanense</name>
    <dbReference type="NCBI Taxonomy" id="414052"/>
    <lineage>
        <taxon>Bacteria</taxon>
        <taxon>Pseudomonadati</taxon>
        <taxon>Pseudomonadota</taxon>
        <taxon>Alphaproteobacteria</taxon>
        <taxon>Rhodospirillales</taxon>
        <taxon>Novispirillaceae</taxon>
        <taxon>Caenispirillum</taxon>
    </lineage>
</organism>
<dbReference type="Pfam" id="PF00015">
    <property type="entry name" value="MCPsignal"/>
    <property type="match status" value="1"/>
</dbReference>
<dbReference type="Proteomes" id="UP000219621">
    <property type="component" value="Unassembled WGS sequence"/>
</dbReference>
<dbReference type="SMART" id="SM00283">
    <property type="entry name" value="MA"/>
    <property type="match status" value="1"/>
</dbReference>
<evidence type="ECO:0000256" key="5">
    <source>
        <dbReference type="SAM" id="MobiDB-lite"/>
    </source>
</evidence>
<dbReference type="Gene3D" id="1.10.287.950">
    <property type="entry name" value="Methyl-accepting chemotaxis protein"/>
    <property type="match status" value="1"/>
</dbReference>
<keyword evidence="4" id="KW-0807">Transducer</keyword>
<feature type="region of interest" description="Disordered" evidence="5">
    <location>
        <begin position="531"/>
        <end position="591"/>
    </location>
</feature>
<evidence type="ECO:0000256" key="1">
    <source>
        <dbReference type="ARBA" id="ARBA00004370"/>
    </source>
</evidence>
<dbReference type="Pfam" id="PF18947">
    <property type="entry name" value="HAMP_2"/>
    <property type="match status" value="1"/>
</dbReference>
<evidence type="ECO:0000256" key="4">
    <source>
        <dbReference type="PROSITE-ProRule" id="PRU00284"/>
    </source>
</evidence>
<evidence type="ECO:0000256" key="6">
    <source>
        <dbReference type="SAM" id="Phobius"/>
    </source>
</evidence>
<dbReference type="PANTHER" id="PTHR43531:SF14">
    <property type="entry name" value="METHYL-ACCEPTING CHEMOTAXIS PROTEIN I-RELATED"/>
    <property type="match status" value="1"/>
</dbReference>
<keyword evidence="7" id="KW-0732">Signal</keyword>
<protein>
    <submittedName>
        <fullName evidence="10">Methyl-accepting chemotaxis protein</fullName>
    </submittedName>
</protein>
<keyword evidence="6" id="KW-1133">Transmembrane helix</keyword>
<dbReference type="PRINTS" id="PR00260">
    <property type="entry name" value="CHEMTRNSDUCR"/>
</dbReference>
<feature type="transmembrane region" description="Helical" evidence="6">
    <location>
        <begin position="37"/>
        <end position="59"/>
    </location>
</feature>
<evidence type="ECO:0000259" key="8">
    <source>
        <dbReference type="PROSITE" id="PS50111"/>
    </source>
</evidence>
<keyword evidence="11" id="KW-1185">Reference proteome</keyword>
<evidence type="ECO:0000313" key="10">
    <source>
        <dbReference type="EMBL" id="SOD90250.1"/>
    </source>
</evidence>
<dbReference type="InterPro" id="IPR051310">
    <property type="entry name" value="MCP_chemotaxis"/>
</dbReference>
<comment type="similarity">
    <text evidence="3">Belongs to the methyl-accepting chemotaxis (MCP) protein family.</text>
</comment>
<dbReference type="InterPro" id="IPR004089">
    <property type="entry name" value="MCPsignal_dom"/>
</dbReference>
<keyword evidence="6" id="KW-0812">Transmembrane</keyword>
<dbReference type="AlphaFoldDB" id="A0A286G3Y0"/>
<name>A0A286G3Y0_9PROT</name>
<dbReference type="InterPro" id="IPR004090">
    <property type="entry name" value="Chemotax_Me-accpt_rcpt"/>
</dbReference>
<dbReference type="RefSeq" id="WP_097277375.1">
    <property type="nucleotide sequence ID" value="NZ_OCNJ01000001.1"/>
</dbReference>
<dbReference type="InterPro" id="IPR003660">
    <property type="entry name" value="HAMP_dom"/>
</dbReference>
<dbReference type="EMBL" id="OCNJ01000001">
    <property type="protein sequence ID" value="SOD90250.1"/>
    <property type="molecule type" value="Genomic_DNA"/>
</dbReference>
<dbReference type="CDD" id="cd11386">
    <property type="entry name" value="MCP_signal"/>
    <property type="match status" value="1"/>
</dbReference>
<accession>A0A286G3Y0</accession>
<dbReference type="FunFam" id="1.10.287.950:FF:000001">
    <property type="entry name" value="Methyl-accepting chemotaxis sensory transducer"/>
    <property type="match status" value="1"/>
</dbReference>
<evidence type="ECO:0000259" key="9">
    <source>
        <dbReference type="PROSITE" id="PS50885"/>
    </source>
</evidence>
<feature type="signal peptide" evidence="7">
    <location>
        <begin position="1"/>
        <end position="27"/>
    </location>
</feature>
<keyword evidence="2" id="KW-0488">Methylation</keyword>
<evidence type="ECO:0000256" key="3">
    <source>
        <dbReference type="ARBA" id="ARBA00029447"/>
    </source>
</evidence>